<reference evidence="3" key="1">
    <citation type="journal article" date="2019" name="Int. J. Syst. Evol. Microbiol.">
        <title>The Global Catalogue of Microorganisms (GCM) 10K type strain sequencing project: providing services to taxonomists for standard genome sequencing and annotation.</title>
        <authorList>
            <consortium name="The Broad Institute Genomics Platform"/>
            <consortium name="The Broad Institute Genome Sequencing Center for Infectious Disease"/>
            <person name="Wu L."/>
            <person name="Ma J."/>
        </authorList>
    </citation>
    <scope>NUCLEOTIDE SEQUENCE [LARGE SCALE GENOMIC DNA]</scope>
    <source>
        <strain evidence="3">Q85</strain>
    </source>
</reference>
<gene>
    <name evidence="2" type="ORF">ACFSC3_08140</name>
</gene>
<organism evidence="2 3">
    <name type="scientific">Sphingomonas floccifaciens</name>
    <dbReference type="NCBI Taxonomy" id="1844115"/>
    <lineage>
        <taxon>Bacteria</taxon>
        <taxon>Pseudomonadati</taxon>
        <taxon>Pseudomonadota</taxon>
        <taxon>Alphaproteobacteria</taxon>
        <taxon>Sphingomonadales</taxon>
        <taxon>Sphingomonadaceae</taxon>
        <taxon>Sphingomonas</taxon>
    </lineage>
</organism>
<keyword evidence="1" id="KW-0472">Membrane</keyword>
<accession>A0ABW4NDD2</accession>
<comment type="caution">
    <text evidence="2">The sequence shown here is derived from an EMBL/GenBank/DDBJ whole genome shotgun (WGS) entry which is preliminary data.</text>
</comment>
<proteinExistence type="predicted"/>
<evidence type="ECO:0000313" key="2">
    <source>
        <dbReference type="EMBL" id="MFD1787539.1"/>
    </source>
</evidence>
<keyword evidence="1" id="KW-1133">Transmembrane helix</keyword>
<keyword evidence="1" id="KW-0812">Transmembrane</keyword>
<keyword evidence="3" id="KW-1185">Reference proteome</keyword>
<dbReference type="EMBL" id="JBHUFC010000003">
    <property type="protein sequence ID" value="MFD1787539.1"/>
    <property type="molecule type" value="Genomic_DNA"/>
</dbReference>
<dbReference type="Pfam" id="PF05751">
    <property type="entry name" value="FixH"/>
    <property type="match status" value="1"/>
</dbReference>
<dbReference type="InterPro" id="IPR018037">
    <property type="entry name" value="FixH_proteobacterial"/>
</dbReference>
<dbReference type="RefSeq" id="WP_380939911.1">
    <property type="nucleotide sequence ID" value="NZ_JBHUFC010000003.1"/>
</dbReference>
<dbReference type="PIRSF" id="PIRSF011386">
    <property type="entry name" value="FixH"/>
    <property type="match status" value="1"/>
</dbReference>
<sequence length="152" mass="16721">MSRRFTGWHATTILVAMFTVIIGANFVMARFAIRTFSGTVVDNSYVASQHFNRWLAAADAQTELGWTLDVAMDADRRVIVGTHGPEGPLATASLTAIASHPIGRVAERSVRIAPIGDGRFRSIDPLPAGRWKLRFTLRDRGKRAIFDDEVPA</sequence>
<feature type="transmembrane region" description="Helical" evidence="1">
    <location>
        <begin position="6"/>
        <end position="27"/>
    </location>
</feature>
<name>A0ABW4NDD2_9SPHN</name>
<protein>
    <submittedName>
        <fullName evidence="2">FixH family protein</fullName>
    </submittedName>
</protein>
<dbReference type="Proteomes" id="UP001597283">
    <property type="component" value="Unassembled WGS sequence"/>
</dbReference>
<evidence type="ECO:0000313" key="3">
    <source>
        <dbReference type="Proteomes" id="UP001597283"/>
    </source>
</evidence>
<dbReference type="InterPro" id="IPR008620">
    <property type="entry name" value="FixH"/>
</dbReference>
<evidence type="ECO:0000256" key="1">
    <source>
        <dbReference type="SAM" id="Phobius"/>
    </source>
</evidence>